<dbReference type="AlphaFoldDB" id="A0A0G4J2C9"/>
<accession>A0A0G4J2C9</accession>
<evidence type="ECO:0000256" key="5">
    <source>
        <dbReference type="ARBA" id="ARBA00049274"/>
    </source>
</evidence>
<feature type="compositionally biased region" description="Low complexity" evidence="6">
    <location>
        <begin position="1"/>
        <end position="29"/>
    </location>
</feature>
<proteinExistence type="predicted"/>
<keyword evidence="1" id="KW-0436">Ligase</keyword>
<evidence type="ECO:0000256" key="1">
    <source>
        <dbReference type="ARBA" id="ARBA00022598"/>
    </source>
</evidence>
<dbReference type="Proteomes" id="UP000039324">
    <property type="component" value="Unassembled WGS sequence"/>
</dbReference>
<evidence type="ECO:0000256" key="4">
    <source>
        <dbReference type="ARBA" id="ARBA00041448"/>
    </source>
</evidence>
<dbReference type="PANTHER" id="PTHR12241:SF145">
    <property type="entry name" value="TUBULIN POLYGLUTAMYLASE TTLL5"/>
    <property type="match status" value="1"/>
</dbReference>
<name>A0A0G4J2C9_PLABS</name>
<comment type="catalytic activity">
    <reaction evidence="5">
        <text>L-glutamyl-[protein] + L-glutamate + ATP = gamma-L-glutamyl-L-glutamyl-[protein] + ADP + phosphate + H(+)</text>
        <dbReference type="Rhea" id="RHEA:60144"/>
        <dbReference type="Rhea" id="RHEA-COMP:10208"/>
        <dbReference type="Rhea" id="RHEA-COMP:15517"/>
        <dbReference type="ChEBI" id="CHEBI:15378"/>
        <dbReference type="ChEBI" id="CHEBI:29973"/>
        <dbReference type="ChEBI" id="CHEBI:29985"/>
        <dbReference type="ChEBI" id="CHEBI:30616"/>
        <dbReference type="ChEBI" id="CHEBI:43474"/>
        <dbReference type="ChEBI" id="CHEBI:143622"/>
        <dbReference type="ChEBI" id="CHEBI:456216"/>
    </reaction>
    <physiologicalReaction direction="left-to-right" evidence="5">
        <dbReference type="Rhea" id="RHEA:60145"/>
    </physiologicalReaction>
</comment>
<dbReference type="GO" id="GO:0015631">
    <property type="term" value="F:tubulin binding"/>
    <property type="evidence" value="ECO:0007669"/>
    <property type="project" value="TreeGrafter"/>
</dbReference>
<feature type="region of interest" description="Disordered" evidence="6">
    <location>
        <begin position="554"/>
        <end position="578"/>
    </location>
</feature>
<dbReference type="Pfam" id="PF03133">
    <property type="entry name" value="TTL"/>
    <property type="match status" value="1"/>
</dbReference>
<sequence>MTNHAPISLSAAAATAAARPSSSSSSRRVSSARRLRSNSARPRPNTGHLSHRRSVTQQTGRHCPAVVRAVLEGAGLARASKRTPSSFDLLWVTGPVPARRFASLARHQIINRIPRTILLARKDLLCRSMRAVEQRAPDDAALVPESFVLPDDKEALFQAFVRSGQEGDGLWIVKPFDSRQGRGVFVTNRWRQIPTQSHVVVSRYVSSPLLLDGRKCDLRIYAAITSMDPLRVYVHDQGIVRIATEPYTTSAASLTNRFIHLTNSSIQSQSPNYFCTDDVTWDNVGNKWTFDCLRRHLRDQAEQAGRPDPTPALWDRIHDLVVRAVLAVEAPVCKAVGAHVPSRLNCFELLGLDIIVDDQLRPWLLEVNQNPSLRCDTGLDLHVKSRVIADLFNMLNLRARHPQHHHRRARSASSAAPPPDHANGPRRPPPPHHHHHPHVLHVAFDASTARPSLDLASGTLAPGDLRAIDQETDAEYARRGGFVRVFPAGNWRRYQAMVGQWSPLTDCICRRVPSSLGGEPDHNDPSQQHPQPHRRTVAAPAAKAVVTVPVVVAPSSPTRKHPQSPAASASLATAEEKRQQHLDDCMRMRFGLQFSR</sequence>
<dbReference type="OrthoDB" id="2016263at2759"/>
<reference evidence="7 8" key="1">
    <citation type="submission" date="2015-02" db="EMBL/GenBank/DDBJ databases">
        <authorList>
            <person name="Chooi Y.-H."/>
        </authorList>
    </citation>
    <scope>NUCLEOTIDE SEQUENCE [LARGE SCALE GENOMIC DNA]</scope>
    <source>
        <strain evidence="7">E3</strain>
    </source>
</reference>
<organism evidence="7 8">
    <name type="scientific">Plasmodiophora brassicae</name>
    <name type="common">Clubroot disease agent</name>
    <dbReference type="NCBI Taxonomy" id="37360"/>
    <lineage>
        <taxon>Eukaryota</taxon>
        <taxon>Sar</taxon>
        <taxon>Rhizaria</taxon>
        <taxon>Endomyxa</taxon>
        <taxon>Phytomyxea</taxon>
        <taxon>Plasmodiophorida</taxon>
        <taxon>Plasmodiophoridae</taxon>
        <taxon>Plasmodiophora</taxon>
    </lineage>
</organism>
<keyword evidence="2" id="KW-0547">Nucleotide-binding</keyword>
<dbReference type="InterPro" id="IPR004344">
    <property type="entry name" value="TTL/TTLL_fam"/>
</dbReference>
<dbReference type="GO" id="GO:0036064">
    <property type="term" value="C:ciliary basal body"/>
    <property type="evidence" value="ECO:0007669"/>
    <property type="project" value="TreeGrafter"/>
</dbReference>
<dbReference type="PANTHER" id="PTHR12241">
    <property type="entry name" value="TUBULIN POLYGLUTAMYLASE"/>
    <property type="match status" value="1"/>
</dbReference>
<dbReference type="GO" id="GO:0005524">
    <property type="term" value="F:ATP binding"/>
    <property type="evidence" value="ECO:0007669"/>
    <property type="project" value="UniProtKB-KW"/>
</dbReference>
<keyword evidence="8" id="KW-1185">Reference proteome</keyword>
<feature type="region of interest" description="Disordered" evidence="6">
    <location>
        <begin position="515"/>
        <end position="536"/>
    </location>
</feature>
<keyword evidence="3" id="KW-0067">ATP-binding</keyword>
<dbReference type="GO" id="GO:0000226">
    <property type="term" value="P:microtubule cytoskeleton organization"/>
    <property type="evidence" value="ECO:0007669"/>
    <property type="project" value="TreeGrafter"/>
</dbReference>
<evidence type="ECO:0000313" key="8">
    <source>
        <dbReference type="Proteomes" id="UP000039324"/>
    </source>
</evidence>
<dbReference type="PROSITE" id="PS51221">
    <property type="entry name" value="TTL"/>
    <property type="match status" value="1"/>
</dbReference>
<feature type="region of interest" description="Disordered" evidence="6">
    <location>
        <begin position="1"/>
        <end position="61"/>
    </location>
</feature>
<evidence type="ECO:0000256" key="2">
    <source>
        <dbReference type="ARBA" id="ARBA00022741"/>
    </source>
</evidence>
<gene>
    <name evidence="7" type="ORF">PBRA_008642</name>
</gene>
<dbReference type="OMA" id="LECYNRE"/>
<feature type="region of interest" description="Disordered" evidence="6">
    <location>
        <begin position="402"/>
        <end position="437"/>
    </location>
</feature>
<evidence type="ECO:0000256" key="3">
    <source>
        <dbReference type="ARBA" id="ARBA00022840"/>
    </source>
</evidence>
<evidence type="ECO:0000256" key="6">
    <source>
        <dbReference type="SAM" id="MobiDB-lite"/>
    </source>
</evidence>
<evidence type="ECO:0000313" key="7">
    <source>
        <dbReference type="EMBL" id="CEP01700.1"/>
    </source>
</evidence>
<dbReference type="Gene3D" id="3.30.470.20">
    <property type="entry name" value="ATP-grasp fold, B domain"/>
    <property type="match status" value="1"/>
</dbReference>
<dbReference type="STRING" id="37360.A0A0G4J2C9"/>
<dbReference type="SUPFAM" id="SSF56059">
    <property type="entry name" value="Glutathione synthetase ATP-binding domain-like"/>
    <property type="match status" value="1"/>
</dbReference>
<dbReference type="EMBL" id="CDSF01000116">
    <property type="protein sequence ID" value="CEP01700.1"/>
    <property type="molecule type" value="Genomic_DNA"/>
</dbReference>
<protein>
    <recommendedName>
        <fullName evidence="4">Tubulin--tyrosine ligase-like protein 5</fullName>
    </recommendedName>
</protein>
<dbReference type="GO" id="GO:0070740">
    <property type="term" value="F:tubulin-glutamic acid ligase activity"/>
    <property type="evidence" value="ECO:0007669"/>
    <property type="project" value="TreeGrafter"/>
</dbReference>